<dbReference type="STRING" id="690566.Sphch_2124"/>
<dbReference type="InterPro" id="IPR050612">
    <property type="entry name" value="Prok_Mopterin_Oxidored"/>
</dbReference>
<keyword evidence="8" id="KW-1185">Reference proteome</keyword>
<dbReference type="Gene3D" id="2.20.25.90">
    <property type="entry name" value="ADC-like domains"/>
    <property type="match status" value="1"/>
</dbReference>
<dbReference type="GO" id="GO:0051536">
    <property type="term" value="F:iron-sulfur cluster binding"/>
    <property type="evidence" value="ECO:0007669"/>
    <property type="project" value="UniProtKB-KW"/>
</dbReference>
<dbReference type="InterPro" id="IPR006657">
    <property type="entry name" value="MoPterin_dinucl-bd_dom"/>
</dbReference>
<feature type="domain" description="4Fe-4S Mo/W bis-MGD-type" evidence="6">
    <location>
        <begin position="2"/>
        <end position="58"/>
    </location>
</feature>
<dbReference type="GO" id="GO:0046872">
    <property type="term" value="F:metal ion binding"/>
    <property type="evidence" value="ECO:0007669"/>
    <property type="project" value="UniProtKB-KW"/>
</dbReference>
<organism evidence="7 8">
    <name type="scientific">Sphingobium chlorophenolicum L-1</name>
    <dbReference type="NCBI Taxonomy" id="690566"/>
    <lineage>
        <taxon>Bacteria</taxon>
        <taxon>Pseudomonadati</taxon>
        <taxon>Pseudomonadota</taxon>
        <taxon>Alphaproteobacteria</taxon>
        <taxon>Sphingomonadales</taxon>
        <taxon>Sphingomonadaceae</taxon>
        <taxon>Sphingobium</taxon>
    </lineage>
</organism>
<dbReference type="EMBL" id="CP002798">
    <property type="protein sequence ID" value="AEG49795.1"/>
    <property type="molecule type" value="Genomic_DNA"/>
</dbReference>
<evidence type="ECO:0000256" key="2">
    <source>
        <dbReference type="ARBA" id="ARBA00022723"/>
    </source>
</evidence>
<dbReference type="EC" id="1.7.99.4" evidence="7"/>
<dbReference type="InterPro" id="IPR009010">
    <property type="entry name" value="Asp_de-COase-like_dom_sf"/>
</dbReference>
<evidence type="ECO:0000256" key="5">
    <source>
        <dbReference type="SAM" id="Phobius"/>
    </source>
</evidence>
<dbReference type="Gene3D" id="2.40.40.20">
    <property type="match status" value="1"/>
</dbReference>
<dbReference type="Gene3D" id="3.40.50.740">
    <property type="match status" value="1"/>
</dbReference>
<dbReference type="InterPro" id="IPR006656">
    <property type="entry name" value="Mopterin_OxRdtase"/>
</dbReference>
<dbReference type="Pfam" id="PF04879">
    <property type="entry name" value="Molybdop_Fe4S4"/>
    <property type="match status" value="1"/>
</dbReference>
<dbReference type="SMART" id="SM00926">
    <property type="entry name" value="Molybdop_Fe4S4"/>
    <property type="match status" value="1"/>
</dbReference>
<proteinExistence type="inferred from homology"/>
<name>F6EWA1_SPHCR</name>
<keyword evidence="5" id="KW-1133">Transmembrane helix</keyword>
<dbReference type="GO" id="GO:0016491">
    <property type="term" value="F:oxidoreductase activity"/>
    <property type="evidence" value="ECO:0007669"/>
    <property type="project" value="UniProtKB-KW"/>
</dbReference>
<dbReference type="Pfam" id="PF01568">
    <property type="entry name" value="Molydop_binding"/>
    <property type="match status" value="1"/>
</dbReference>
<keyword evidence="3" id="KW-0408">Iron</keyword>
<feature type="transmembrane region" description="Helical" evidence="5">
    <location>
        <begin position="99"/>
        <end position="122"/>
    </location>
</feature>
<dbReference type="Gene3D" id="3.40.228.10">
    <property type="entry name" value="Dimethylsulfoxide Reductase, domain 2"/>
    <property type="match status" value="1"/>
</dbReference>
<dbReference type="HOGENOM" id="CLU_000422_13_3_5"/>
<keyword evidence="5" id="KW-0472">Membrane</keyword>
<sequence>MAEIAPSICRLCPSLCPILVTVEQGRPVKVTGDRDAPLYEGYTCPKGRALPEQHNAPTRLLTSMKRGSAGGHYSIGSEQALDEIAAKLREIIDRHGPRAVALYSGTAIVSFFPMATIAGAFMKSIGSPMRFSANTIDKPGAQIAQAAHGTWQGGSPPFEAAEAWILIGLNPVISKSGGFPPNNPARRLKEAVARGMKLIVIDPRATESTARAHIHLQSKPGTDPQLLAAMIRVILAEGLADSDFILENVQGVEELRKAVHPFSPEAVAVEAGVSADNIVEAARVFAQSRYAGIGLGVGPSFSLHGGLTDYLATCMISLCGFWSRAGDVVQRPHVLLPPYKAKAQASPPFKGWGIGPQMRVRGLTGSAAGMPTAALSEEILLEGEGQVRALIVLAGNPLMAWPDQLLAHKALSSLELLVTTGYEMSSTAKLSHYVIAPKLTLEIDGDSSELEFVKYNGLLRGIEGPYGRYAPAIVPPPEGSDLIEDWELFYELAKRLGLGLTISTSYGLMDHAHLPPNSVTLDMTVKPTSSELLEMLYANSRVPLSEVKNHPHGAMFDVEERVYPRDADCTARLDVGNPLMLEELSEIASAPVTAELDFPYLMICRRINNIMNSLGRSNPQLLSRTPYNPAYLHPDDMVALGATEGDVISLESKFGSVKAIIMADGDLRRGTVSITHSFGGLPGEDDDPSVMGCNIGRLLSTTAEFDPITGIPRMSALPVRVTVGL</sequence>
<accession>F6EWA1</accession>
<dbReference type="PROSITE" id="PS51669">
    <property type="entry name" value="4FE4S_MOW_BIS_MGD"/>
    <property type="match status" value="1"/>
</dbReference>
<protein>
    <submittedName>
        <fullName evidence="7">Nitrate reductase</fullName>
        <ecNumber evidence="7">1.7.99.4</ecNumber>
    </submittedName>
</protein>
<gene>
    <name evidence="7" type="ORF">Sphch_2124</name>
</gene>
<dbReference type="PANTHER" id="PTHR43742">
    <property type="entry name" value="TRIMETHYLAMINE-N-OXIDE REDUCTASE"/>
    <property type="match status" value="1"/>
</dbReference>
<dbReference type="Pfam" id="PF00384">
    <property type="entry name" value="Molybdopterin"/>
    <property type="match status" value="1"/>
</dbReference>
<evidence type="ECO:0000313" key="7">
    <source>
        <dbReference type="EMBL" id="AEG49795.1"/>
    </source>
</evidence>
<keyword evidence="4" id="KW-0411">Iron-sulfur</keyword>
<evidence type="ECO:0000313" key="8">
    <source>
        <dbReference type="Proteomes" id="UP000007150"/>
    </source>
</evidence>
<dbReference type="SUPFAM" id="SSF53706">
    <property type="entry name" value="Formate dehydrogenase/DMSO reductase, domains 1-3"/>
    <property type="match status" value="1"/>
</dbReference>
<dbReference type="RefSeq" id="WP_013848039.1">
    <property type="nucleotide sequence ID" value="NC_015593.1"/>
</dbReference>
<evidence type="ECO:0000256" key="1">
    <source>
        <dbReference type="ARBA" id="ARBA00010312"/>
    </source>
</evidence>
<reference evidence="7 8" key="1">
    <citation type="submission" date="2011-05" db="EMBL/GenBank/DDBJ databases">
        <title>Complete sequence of chromosome 1 of Sphingobium chlorophenolicum L-1.</title>
        <authorList>
            <consortium name="US DOE Joint Genome Institute"/>
            <person name="Lucas S."/>
            <person name="Han J."/>
            <person name="Lapidus A."/>
            <person name="Cheng J.-F."/>
            <person name="Goodwin L."/>
            <person name="Pitluck S."/>
            <person name="Peters L."/>
            <person name="Daligault H."/>
            <person name="Han C."/>
            <person name="Tapia R."/>
            <person name="Land M."/>
            <person name="Hauser L."/>
            <person name="Kyrpides N."/>
            <person name="Ivanova N."/>
            <person name="Pagani I."/>
            <person name="Turner P."/>
            <person name="Copley S."/>
            <person name="Woyke T."/>
        </authorList>
    </citation>
    <scope>NUCLEOTIDE SEQUENCE [LARGE SCALE GENOMIC DNA]</scope>
    <source>
        <strain evidence="7 8">L-1</strain>
    </source>
</reference>
<evidence type="ECO:0000256" key="4">
    <source>
        <dbReference type="ARBA" id="ARBA00023014"/>
    </source>
</evidence>
<dbReference type="SUPFAM" id="SSF50692">
    <property type="entry name" value="ADC-like"/>
    <property type="match status" value="1"/>
</dbReference>
<dbReference type="KEGG" id="sch:Sphch_2124"/>
<keyword evidence="5" id="KW-0812">Transmembrane</keyword>
<evidence type="ECO:0000259" key="6">
    <source>
        <dbReference type="PROSITE" id="PS51669"/>
    </source>
</evidence>
<dbReference type="AlphaFoldDB" id="F6EWA1"/>
<keyword evidence="7" id="KW-0560">Oxidoreductase</keyword>
<dbReference type="Proteomes" id="UP000007150">
    <property type="component" value="Chromosome 1"/>
</dbReference>
<keyword evidence="2" id="KW-0479">Metal-binding</keyword>
<comment type="similarity">
    <text evidence="1">Belongs to the prokaryotic molybdopterin-containing oxidoreductase family.</text>
</comment>
<evidence type="ECO:0000256" key="3">
    <source>
        <dbReference type="ARBA" id="ARBA00023004"/>
    </source>
</evidence>
<dbReference type="PANTHER" id="PTHR43742:SF2">
    <property type="entry name" value="ASSIMILATORY NITRATE REDUCTASE CATALYTIC SUBUNIT"/>
    <property type="match status" value="1"/>
</dbReference>
<dbReference type="GO" id="GO:0043546">
    <property type="term" value="F:molybdopterin cofactor binding"/>
    <property type="evidence" value="ECO:0007669"/>
    <property type="project" value="InterPro"/>
</dbReference>
<dbReference type="InterPro" id="IPR006963">
    <property type="entry name" value="Mopterin_OxRdtase_4Fe-4S_dom"/>
</dbReference>